<dbReference type="InterPro" id="IPR029787">
    <property type="entry name" value="Nucleotide_cyclase"/>
</dbReference>
<dbReference type="Proteomes" id="UP000000600">
    <property type="component" value="Unassembled WGS sequence"/>
</dbReference>
<evidence type="ECO:0000313" key="9">
    <source>
        <dbReference type="EMBL" id="CAK89219.1"/>
    </source>
</evidence>
<keyword evidence="3 7" id="KW-1133">Transmembrane helix</keyword>
<dbReference type="PROSITE" id="PS50125">
    <property type="entry name" value="GUANYLATE_CYCLASE_2"/>
    <property type="match status" value="1"/>
</dbReference>
<dbReference type="GO" id="GO:0009190">
    <property type="term" value="P:cyclic nucleotide biosynthetic process"/>
    <property type="evidence" value="ECO:0007669"/>
    <property type="project" value="InterPro"/>
</dbReference>
<feature type="transmembrane region" description="Helical" evidence="7">
    <location>
        <begin position="264"/>
        <end position="283"/>
    </location>
</feature>
<feature type="domain" description="Guanylate cyclase" evidence="8">
    <location>
        <begin position="710"/>
        <end position="868"/>
    </location>
</feature>
<evidence type="ECO:0000256" key="3">
    <source>
        <dbReference type="ARBA" id="ARBA00022989"/>
    </source>
</evidence>
<dbReference type="Gene3D" id="3.30.70.1230">
    <property type="entry name" value="Nucleotide cyclase"/>
    <property type="match status" value="1"/>
</dbReference>
<feature type="compositionally biased region" description="Polar residues" evidence="6">
    <location>
        <begin position="153"/>
        <end position="173"/>
    </location>
</feature>
<feature type="transmembrane region" description="Helical" evidence="7">
    <location>
        <begin position="578"/>
        <end position="599"/>
    </location>
</feature>
<feature type="transmembrane region" description="Helical" evidence="7">
    <location>
        <begin position="208"/>
        <end position="228"/>
    </location>
</feature>
<dbReference type="InterPro" id="IPR001054">
    <property type="entry name" value="A/G_cyclase"/>
</dbReference>
<dbReference type="GO" id="GO:0035556">
    <property type="term" value="P:intracellular signal transduction"/>
    <property type="evidence" value="ECO:0007669"/>
    <property type="project" value="InterPro"/>
</dbReference>
<dbReference type="OrthoDB" id="60033at2759"/>
<evidence type="ECO:0000313" key="10">
    <source>
        <dbReference type="Proteomes" id="UP000000600"/>
    </source>
</evidence>
<dbReference type="HOGENOM" id="CLU_007387_1_0_1"/>
<dbReference type="EMBL" id="CT868653">
    <property type="protein sequence ID" value="CAK89219.1"/>
    <property type="molecule type" value="Genomic_DNA"/>
</dbReference>
<dbReference type="RefSeq" id="XP_001456616.1">
    <property type="nucleotide sequence ID" value="XM_001456579.1"/>
</dbReference>
<sequence>MTNVLLQAISFNWTPFLFTSPNQISVSILDKTNAIFKYSKMTLYMAQLDENYNPWDLESDDYRMPGQVIRNYNSLHNEPQPVFLYFYPMLKNQIVQLRIRVDPLTLGIITAMHHLQQITLKYIIQFTEKPKCTPLVKKEIIELEDEEARKMRSPSSHEAISLQTPKSVRSQQPHRTKAVEKIRARLSKPQIFTKNQLRQRQLQQFIDGWGFSLLMGFVTLYALFGDDIRILSVNKDGDDIFFILTTICIIVLTCIANPNYLFNFYFWLDLISTATMILDIGWITDHWYGDEGDIQNAATLKALGKASRTARKAARVIRIIRLVRLIKLYKHARLQLEKEKEKKILQDLLLKDDQKQNSTQQQQQQNKQKQHYLIRISILQQNRQKKVKSEEQLPYINKGQHSRSQSQHDQNSSNNEQQQLKYSNLSQGDQIKESHVGSQLQDLVMRRVITIIIAILISIPILTLDTYSEIINSYDSGIFRISQFRKNQPITDMLIQQYVQFHNSEIYPIQSVQVLQDDLNKKYTEYNYTTNPDWFQQTELLKSQYRFSDQQYFVTTDTTNQLITYSVSDLVDYNKINAILSIFQTVFVCIVLALSAVLFNKDVTELIIEPIETMIQKIELIASNPLEAVNIEEQEDLITQELEKNNDFKKIRQRQIEQMSETYYLQKLIMKIGALLAVGFGEAGSEIIAENIKKGGSVDPMVPGKKVLAIFGFCDIRNFTDATEVLQEDVMVFVNEIAEIVHFTVDSYGGSANKNIGDAFLLVWKYPDMKFHADPQTKKLVLHDDNNVKQIGDMAVLSFLKIIISVSLSKKLEKYKKHEGLNARIKDYSVRMGFGLHLGWGIEGAIGSSFKIDASYLSPNVNMASRLEAATKQFGTNILISGILKRNLTQACQNHIRLIDIVTVKGSIEPVELYTVDLSIKSLLNKYKEPRDIFDISRMNPREQKQFRVINRYKRNLLIKSVENDKIQIAELFEKDEDLMTAREPYHQEFYDTWVSGFNSYIRGEWDEAQKIFMKTLTMIPEHKDGPSNTLLEVIHSSGGRAPYDWKGFRELTEK</sequence>
<comment type="subcellular location">
    <subcellularLocation>
        <location evidence="1">Membrane</location>
        <topology evidence="1">Multi-pass membrane protein</topology>
    </subcellularLocation>
</comment>
<keyword evidence="4 7" id="KW-0472">Membrane</keyword>
<dbReference type="InterPro" id="IPR027359">
    <property type="entry name" value="Volt_channel_dom_sf"/>
</dbReference>
<accession>A0E1Q2</accession>
<evidence type="ECO:0000256" key="6">
    <source>
        <dbReference type="SAM" id="MobiDB-lite"/>
    </source>
</evidence>
<keyword evidence="2 7" id="KW-0812">Transmembrane</keyword>
<protein>
    <recommendedName>
        <fullName evidence="8">Guanylate cyclase domain-containing protein</fullName>
    </recommendedName>
</protein>
<dbReference type="eggNOG" id="ENOG502QQYF">
    <property type="taxonomic scope" value="Eukaryota"/>
</dbReference>
<evidence type="ECO:0000256" key="7">
    <source>
        <dbReference type="SAM" id="Phobius"/>
    </source>
</evidence>
<dbReference type="CDD" id="cd07302">
    <property type="entry name" value="CHD"/>
    <property type="match status" value="1"/>
</dbReference>
<feature type="region of interest" description="Disordered" evidence="6">
    <location>
        <begin position="147"/>
        <end position="174"/>
    </location>
</feature>
<dbReference type="KEGG" id="ptm:GSPATT00022390001"/>
<dbReference type="OMA" id="AREPYHQ"/>
<dbReference type="AlphaFoldDB" id="A0E1Q2"/>
<reference evidence="9 10" key="1">
    <citation type="journal article" date="2006" name="Nature">
        <title>Global trends of whole-genome duplications revealed by the ciliate Paramecium tetraurelia.</title>
        <authorList>
            <consortium name="Genoscope"/>
            <person name="Aury J.-M."/>
            <person name="Jaillon O."/>
            <person name="Duret L."/>
            <person name="Noel B."/>
            <person name="Jubin C."/>
            <person name="Porcel B.M."/>
            <person name="Segurens B."/>
            <person name="Daubin V."/>
            <person name="Anthouard V."/>
            <person name="Aiach N."/>
            <person name="Arnaiz O."/>
            <person name="Billaut A."/>
            <person name="Beisson J."/>
            <person name="Blanc I."/>
            <person name="Bouhouche K."/>
            <person name="Camara F."/>
            <person name="Duharcourt S."/>
            <person name="Guigo R."/>
            <person name="Gogendeau D."/>
            <person name="Katinka M."/>
            <person name="Keller A.-M."/>
            <person name="Kissmehl R."/>
            <person name="Klotz C."/>
            <person name="Koll F."/>
            <person name="Le Moue A."/>
            <person name="Lepere C."/>
            <person name="Malinsky S."/>
            <person name="Nowacki M."/>
            <person name="Nowak J.K."/>
            <person name="Plattner H."/>
            <person name="Poulain J."/>
            <person name="Ruiz F."/>
            <person name="Serrano V."/>
            <person name="Zagulski M."/>
            <person name="Dessen P."/>
            <person name="Betermier M."/>
            <person name="Weissenbach J."/>
            <person name="Scarpelli C."/>
            <person name="Schachter V."/>
            <person name="Sperling L."/>
            <person name="Meyer E."/>
            <person name="Cohen J."/>
            <person name="Wincker P."/>
        </authorList>
    </citation>
    <scope>NUCLEOTIDE SEQUENCE [LARGE SCALE GENOMIC DNA]</scope>
    <source>
        <strain evidence="9 10">Stock d4-2</strain>
    </source>
</reference>
<dbReference type="Gene3D" id="1.20.120.350">
    <property type="entry name" value="Voltage-gated potassium channels. Chain C"/>
    <property type="match status" value="1"/>
</dbReference>
<keyword evidence="5" id="KW-0175">Coiled coil</keyword>
<dbReference type="PANTHER" id="PTHR43336:SF3">
    <property type="entry name" value="GUANYLATE CYCLASE DOMAIN-CONTAINING PROTEIN"/>
    <property type="match status" value="1"/>
</dbReference>
<evidence type="ECO:0000259" key="8">
    <source>
        <dbReference type="PROSITE" id="PS50125"/>
    </source>
</evidence>
<feature type="coiled-coil region" evidence="5">
    <location>
        <begin position="322"/>
        <end position="351"/>
    </location>
</feature>
<dbReference type="PANTHER" id="PTHR43336">
    <property type="entry name" value="OXYGEN SENSOR HISTIDINE KINASE RESPONSE REGULATOR DEVS/DOSS"/>
    <property type="match status" value="1"/>
</dbReference>
<evidence type="ECO:0000256" key="1">
    <source>
        <dbReference type="ARBA" id="ARBA00004141"/>
    </source>
</evidence>
<organism evidence="9 10">
    <name type="scientific">Paramecium tetraurelia</name>
    <dbReference type="NCBI Taxonomy" id="5888"/>
    <lineage>
        <taxon>Eukaryota</taxon>
        <taxon>Sar</taxon>
        <taxon>Alveolata</taxon>
        <taxon>Ciliophora</taxon>
        <taxon>Intramacronucleata</taxon>
        <taxon>Oligohymenophorea</taxon>
        <taxon>Peniculida</taxon>
        <taxon>Parameciidae</taxon>
        <taxon>Paramecium</taxon>
    </lineage>
</organism>
<name>A0E1Q2_PARTE</name>
<keyword evidence="10" id="KW-1185">Reference proteome</keyword>
<evidence type="ECO:0000256" key="4">
    <source>
        <dbReference type="ARBA" id="ARBA00023136"/>
    </source>
</evidence>
<proteinExistence type="predicted"/>
<dbReference type="SUPFAM" id="SSF55073">
    <property type="entry name" value="Nucleotide cyclase"/>
    <property type="match status" value="1"/>
</dbReference>
<evidence type="ECO:0000256" key="5">
    <source>
        <dbReference type="SAM" id="Coils"/>
    </source>
</evidence>
<dbReference type="FunCoup" id="A0E1Q2">
    <property type="interactions" value="15"/>
</dbReference>
<dbReference type="GO" id="GO:0016020">
    <property type="term" value="C:membrane"/>
    <property type="evidence" value="ECO:0007669"/>
    <property type="project" value="UniProtKB-SubCell"/>
</dbReference>
<dbReference type="GeneID" id="5042401"/>
<feature type="transmembrane region" description="Helical" evidence="7">
    <location>
        <begin position="240"/>
        <end position="258"/>
    </location>
</feature>
<feature type="region of interest" description="Disordered" evidence="6">
    <location>
        <begin position="397"/>
        <end position="419"/>
    </location>
</feature>
<feature type="transmembrane region" description="Helical" evidence="7">
    <location>
        <begin position="448"/>
        <end position="467"/>
    </location>
</feature>
<evidence type="ECO:0000256" key="2">
    <source>
        <dbReference type="ARBA" id="ARBA00022692"/>
    </source>
</evidence>
<gene>
    <name evidence="9" type="ORF">GSPATT00022390001</name>
</gene>
<dbReference type="InParanoid" id="A0E1Q2"/>
<feature type="compositionally biased region" description="Low complexity" evidence="6">
    <location>
        <begin position="402"/>
        <end position="419"/>
    </location>
</feature>
<dbReference type="Pfam" id="PF00211">
    <property type="entry name" value="Guanylate_cyc"/>
    <property type="match status" value="1"/>
</dbReference>